<dbReference type="RefSeq" id="WP_204067491.1">
    <property type="nucleotide sequence ID" value="NZ_BOOJ01000052.1"/>
</dbReference>
<dbReference type="Proteomes" id="UP000619788">
    <property type="component" value="Unassembled WGS sequence"/>
</dbReference>
<keyword evidence="1" id="KW-0812">Transmembrane</keyword>
<accession>A0A8J3SMY0</accession>
<keyword evidence="3" id="KW-1185">Reference proteome</keyword>
<dbReference type="AlphaFoldDB" id="A0A8J3SMY0"/>
<sequence length="203" mass="22052">MTESGRRALMRAWGFSIAVAIVTVLVAIIGGIGWIALAIGAGAVAVLWGGTWFALRGNTVVDPQVLDAMVTRAKELPQDVRLNSADDTVALWITCSPLTIVIKRMGRSDFEEMVRELRSGQPVSTLLHEEFTITGRRLISSRRHVTAMRLDADGRPQPVAPPRVSAWATVRALWFASTRNVELVSPQETAQLVDQVLAANPAS</sequence>
<reference evidence="2 3" key="1">
    <citation type="submission" date="2021-01" db="EMBL/GenBank/DDBJ databases">
        <title>Whole genome shotgun sequence of Planobispora siamensis NBRC 107568.</title>
        <authorList>
            <person name="Komaki H."/>
            <person name="Tamura T."/>
        </authorList>
    </citation>
    <scope>NUCLEOTIDE SEQUENCE [LARGE SCALE GENOMIC DNA]</scope>
    <source>
        <strain evidence="2 3">NBRC 107568</strain>
    </source>
</reference>
<evidence type="ECO:0000313" key="2">
    <source>
        <dbReference type="EMBL" id="GIH95395.1"/>
    </source>
</evidence>
<name>A0A8J3SMY0_9ACTN</name>
<dbReference type="EMBL" id="BOOJ01000052">
    <property type="protein sequence ID" value="GIH95395.1"/>
    <property type="molecule type" value="Genomic_DNA"/>
</dbReference>
<gene>
    <name evidence="2" type="ORF">Psi01_60250</name>
</gene>
<feature type="transmembrane region" description="Helical" evidence="1">
    <location>
        <begin position="12"/>
        <end position="29"/>
    </location>
</feature>
<proteinExistence type="predicted"/>
<feature type="transmembrane region" description="Helical" evidence="1">
    <location>
        <begin position="35"/>
        <end position="55"/>
    </location>
</feature>
<evidence type="ECO:0000256" key="1">
    <source>
        <dbReference type="SAM" id="Phobius"/>
    </source>
</evidence>
<comment type="caution">
    <text evidence="2">The sequence shown here is derived from an EMBL/GenBank/DDBJ whole genome shotgun (WGS) entry which is preliminary data.</text>
</comment>
<evidence type="ECO:0000313" key="3">
    <source>
        <dbReference type="Proteomes" id="UP000619788"/>
    </source>
</evidence>
<protein>
    <submittedName>
        <fullName evidence="2">Uncharacterized protein</fullName>
    </submittedName>
</protein>
<keyword evidence="1" id="KW-1133">Transmembrane helix</keyword>
<keyword evidence="1" id="KW-0472">Membrane</keyword>
<organism evidence="2 3">
    <name type="scientific">Planobispora siamensis</name>
    <dbReference type="NCBI Taxonomy" id="936338"/>
    <lineage>
        <taxon>Bacteria</taxon>
        <taxon>Bacillati</taxon>
        <taxon>Actinomycetota</taxon>
        <taxon>Actinomycetes</taxon>
        <taxon>Streptosporangiales</taxon>
        <taxon>Streptosporangiaceae</taxon>
        <taxon>Planobispora</taxon>
    </lineage>
</organism>